<keyword evidence="7" id="KW-0456">Lyase</keyword>
<evidence type="ECO:0000313" key="10">
    <source>
        <dbReference type="EMBL" id="TKX24549.1"/>
    </source>
</evidence>
<dbReference type="AlphaFoldDB" id="A0A4U7B1C2"/>
<comment type="caution">
    <text evidence="10">The sequence shown here is derived from an EMBL/GenBank/DDBJ whole genome shotgun (WGS) entry which is preliminary data.</text>
</comment>
<evidence type="ECO:0000256" key="7">
    <source>
        <dbReference type="ARBA" id="ARBA00023239"/>
    </source>
</evidence>
<gene>
    <name evidence="10" type="ORF">C1H76_3157</name>
</gene>
<dbReference type="Pfam" id="PF00545">
    <property type="entry name" value="Ribonuclease"/>
    <property type="match status" value="1"/>
</dbReference>
<comment type="catalytic activity">
    <reaction evidence="8">
        <text>[RNA] containing guanosine + H2O = an [RNA fragment]-3'-guanosine-3'-phosphate + a 5'-hydroxy-ribonucleotide-3'-[RNA fragment].</text>
        <dbReference type="EC" id="4.6.1.24"/>
    </reaction>
</comment>
<comment type="similarity">
    <text evidence="1">Belongs to the ribonuclease N1/T1 family.</text>
</comment>
<dbReference type="PANTHER" id="PTHR42104:SF1">
    <property type="entry name" value="EXTRACELLULAR GUANYL-SPECIFIC RIBONUCLEASE RNTA (AFU_ORTHOLOGUE AFUA_4G03230)"/>
    <property type="match status" value="1"/>
</dbReference>
<accession>A0A4U7B1C2</accession>
<keyword evidence="5" id="KW-0378">Hydrolase</keyword>
<keyword evidence="4" id="KW-0255">Endonuclease</keyword>
<reference evidence="10 11" key="1">
    <citation type="submission" date="2018-02" db="EMBL/GenBank/DDBJ databases">
        <title>Draft genome sequences of Elsinoe sp., causing black scab on jojoba.</title>
        <authorList>
            <person name="Stodart B."/>
            <person name="Jeffress S."/>
            <person name="Ash G."/>
            <person name="Arun Chinnappa K."/>
        </authorList>
    </citation>
    <scope>NUCLEOTIDE SEQUENCE [LARGE SCALE GENOMIC DNA]</scope>
    <source>
        <strain evidence="10 11">Hillstone_2</strain>
    </source>
</reference>
<dbReference type="PANTHER" id="PTHR42104">
    <property type="entry name" value="EXTRACELLULAR GUANYL-SPECIFIC RIBONUCLEASE RNTA (AFU_ORTHOLOGUE AFUA_4G03230)"/>
    <property type="match status" value="1"/>
</dbReference>
<evidence type="ECO:0000256" key="4">
    <source>
        <dbReference type="ARBA" id="ARBA00022759"/>
    </source>
</evidence>
<dbReference type="Gene3D" id="3.10.450.30">
    <property type="entry name" value="Microbial ribonucleases"/>
    <property type="match status" value="1"/>
</dbReference>
<evidence type="ECO:0000256" key="8">
    <source>
        <dbReference type="ARBA" id="ARBA00034015"/>
    </source>
</evidence>
<evidence type="ECO:0000313" key="11">
    <source>
        <dbReference type="Proteomes" id="UP000308133"/>
    </source>
</evidence>
<dbReference type="Proteomes" id="UP000308133">
    <property type="component" value="Unassembled WGS sequence"/>
</dbReference>
<evidence type="ECO:0000256" key="3">
    <source>
        <dbReference type="ARBA" id="ARBA00022722"/>
    </source>
</evidence>
<dbReference type="InterPro" id="IPR016191">
    <property type="entry name" value="Ribonuclease/ribotoxin"/>
</dbReference>
<organism evidence="10 11">
    <name type="scientific">Elsinoe australis</name>
    <dbReference type="NCBI Taxonomy" id="40998"/>
    <lineage>
        <taxon>Eukaryota</taxon>
        <taxon>Fungi</taxon>
        <taxon>Dikarya</taxon>
        <taxon>Ascomycota</taxon>
        <taxon>Pezizomycotina</taxon>
        <taxon>Dothideomycetes</taxon>
        <taxon>Dothideomycetidae</taxon>
        <taxon>Myriangiales</taxon>
        <taxon>Elsinoaceae</taxon>
        <taxon>Elsinoe</taxon>
    </lineage>
</organism>
<name>A0A4U7B1C2_9PEZI</name>
<dbReference type="EC" id="4.6.1.24" evidence="2"/>
<proteinExistence type="inferred from homology"/>
<feature type="chain" id="PRO_5020460282" description="ribonuclease T1" evidence="9">
    <location>
        <begin position="22"/>
        <end position="139"/>
    </location>
</feature>
<dbReference type="SUPFAM" id="SSF53933">
    <property type="entry name" value="Microbial ribonucleases"/>
    <property type="match status" value="1"/>
</dbReference>
<dbReference type="GO" id="GO:0046589">
    <property type="term" value="F:ribonuclease T1 activity"/>
    <property type="evidence" value="ECO:0007669"/>
    <property type="project" value="UniProtKB-EC"/>
</dbReference>
<dbReference type="EMBL" id="PTQR01000039">
    <property type="protein sequence ID" value="TKX24549.1"/>
    <property type="molecule type" value="Genomic_DNA"/>
</dbReference>
<dbReference type="GO" id="GO:0016787">
    <property type="term" value="F:hydrolase activity"/>
    <property type="evidence" value="ECO:0007669"/>
    <property type="project" value="UniProtKB-KW"/>
</dbReference>
<evidence type="ECO:0000256" key="5">
    <source>
        <dbReference type="ARBA" id="ARBA00022801"/>
    </source>
</evidence>
<protein>
    <recommendedName>
        <fullName evidence="2">ribonuclease T1</fullName>
        <ecNumber evidence="2">4.6.1.24</ecNumber>
    </recommendedName>
</protein>
<dbReference type="GO" id="GO:0003723">
    <property type="term" value="F:RNA binding"/>
    <property type="evidence" value="ECO:0007669"/>
    <property type="project" value="InterPro"/>
</dbReference>
<keyword evidence="6" id="KW-1015">Disulfide bond</keyword>
<sequence length="139" mass="14817">MVSFNLASLLSTALLFSSVLAGPIPAADAEASLTKRQTTCGKKYYDRNDIQLALNAGCKHYNAGTTVSGYPHKYNNYEGFEFDVAGPWQEFPILDNKAFTGGSPGADRIIFNEYCEVAGEITHTGASGNDFVGCSGTST</sequence>
<keyword evidence="3" id="KW-0540">Nuclease</keyword>
<evidence type="ECO:0000256" key="1">
    <source>
        <dbReference type="ARBA" id="ARBA00009006"/>
    </source>
</evidence>
<dbReference type="InterPro" id="IPR000026">
    <property type="entry name" value="N1-like"/>
</dbReference>
<evidence type="ECO:0000256" key="6">
    <source>
        <dbReference type="ARBA" id="ARBA00023157"/>
    </source>
</evidence>
<keyword evidence="9" id="KW-0732">Signal</keyword>
<dbReference type="CDD" id="cd00606">
    <property type="entry name" value="fungal_RNase"/>
    <property type="match status" value="1"/>
</dbReference>
<evidence type="ECO:0000256" key="2">
    <source>
        <dbReference type="ARBA" id="ARBA00012549"/>
    </source>
</evidence>
<evidence type="ECO:0000256" key="9">
    <source>
        <dbReference type="SAM" id="SignalP"/>
    </source>
</evidence>
<feature type="signal peptide" evidence="9">
    <location>
        <begin position="1"/>
        <end position="21"/>
    </location>
</feature>